<feature type="transmembrane region" description="Helical" evidence="1">
    <location>
        <begin position="115"/>
        <end position="136"/>
    </location>
</feature>
<evidence type="ECO:0000313" key="3">
    <source>
        <dbReference type="EMBL" id="MBG9375268.1"/>
    </source>
</evidence>
<feature type="domain" description="VanZ-like" evidence="2">
    <location>
        <begin position="50"/>
        <end position="135"/>
    </location>
</feature>
<dbReference type="AlphaFoldDB" id="A0A931GVN5"/>
<feature type="transmembrane region" description="Helical" evidence="1">
    <location>
        <begin position="59"/>
        <end position="77"/>
    </location>
</feature>
<protein>
    <submittedName>
        <fullName evidence="3">VanZ family protein</fullName>
    </submittedName>
</protein>
<feature type="transmembrane region" description="Helical" evidence="1">
    <location>
        <begin position="84"/>
        <end position="103"/>
    </location>
</feature>
<dbReference type="Pfam" id="PF04892">
    <property type="entry name" value="VanZ"/>
    <property type="match status" value="1"/>
</dbReference>
<name>A0A931GVN5_9BACT</name>
<evidence type="ECO:0000313" key="4">
    <source>
        <dbReference type="Proteomes" id="UP000628448"/>
    </source>
</evidence>
<dbReference type="NCBIfam" id="NF037970">
    <property type="entry name" value="vanZ_1"/>
    <property type="match status" value="1"/>
</dbReference>
<evidence type="ECO:0000256" key="1">
    <source>
        <dbReference type="SAM" id="Phobius"/>
    </source>
</evidence>
<dbReference type="InterPro" id="IPR006976">
    <property type="entry name" value="VanZ-like"/>
</dbReference>
<organism evidence="3 4">
    <name type="scientific">Panacibacter microcysteis</name>
    <dbReference type="NCBI Taxonomy" id="2793269"/>
    <lineage>
        <taxon>Bacteria</taxon>
        <taxon>Pseudomonadati</taxon>
        <taxon>Bacteroidota</taxon>
        <taxon>Chitinophagia</taxon>
        <taxon>Chitinophagales</taxon>
        <taxon>Chitinophagaceae</taxon>
        <taxon>Panacibacter</taxon>
    </lineage>
</organism>
<reference evidence="3" key="1">
    <citation type="submission" date="2020-11" db="EMBL/GenBank/DDBJ databases">
        <title>Bacterial whole genome sequence for Panacibacter sp. DH6.</title>
        <authorList>
            <person name="Le V."/>
            <person name="Ko S."/>
            <person name="Ahn C.-Y."/>
            <person name="Oh H.-M."/>
        </authorList>
    </citation>
    <scope>NUCLEOTIDE SEQUENCE</scope>
    <source>
        <strain evidence="3">DH6</strain>
    </source>
</reference>
<gene>
    <name evidence="3" type="ORF">I5907_03430</name>
</gene>
<dbReference type="Proteomes" id="UP000628448">
    <property type="component" value="Unassembled WGS sequence"/>
</dbReference>
<comment type="caution">
    <text evidence="3">The sequence shown here is derived from an EMBL/GenBank/DDBJ whole genome shotgun (WGS) entry which is preliminary data.</text>
</comment>
<dbReference type="EMBL" id="JADWYR010000001">
    <property type="protein sequence ID" value="MBG9375268.1"/>
    <property type="molecule type" value="Genomic_DNA"/>
</dbReference>
<proteinExistence type="predicted"/>
<keyword evidence="4" id="KW-1185">Reference proteome</keyword>
<keyword evidence="1" id="KW-0812">Transmembrane</keyword>
<dbReference type="RefSeq" id="WP_196989326.1">
    <property type="nucleotide sequence ID" value="NZ_JADWYR010000001.1"/>
</dbReference>
<keyword evidence="1" id="KW-1133">Transmembrane helix</keyword>
<dbReference type="PANTHER" id="PTHR28008">
    <property type="entry name" value="DOMAIN PROTEIN, PUTATIVE (AFU_ORTHOLOGUE AFUA_3G10980)-RELATED"/>
    <property type="match status" value="1"/>
</dbReference>
<evidence type="ECO:0000259" key="2">
    <source>
        <dbReference type="Pfam" id="PF04892"/>
    </source>
</evidence>
<feature type="transmembrane region" description="Helical" evidence="1">
    <location>
        <begin position="20"/>
        <end position="39"/>
    </location>
</feature>
<keyword evidence="1" id="KW-0472">Membrane</keyword>
<accession>A0A931GVN5</accession>
<dbReference type="PANTHER" id="PTHR28008:SF1">
    <property type="entry name" value="DOMAIN PROTEIN, PUTATIVE (AFU_ORTHOLOGUE AFUA_3G10980)-RELATED"/>
    <property type="match status" value="1"/>
</dbReference>
<sequence length="141" mass="16034">MNKGLLFSGPFFSFAYMKVAVTKFLPGIMWVFVIFILLIMPGSDIPANEWFEILFFDKWIHTGLFAILVFLWALPLNTQVNRNVFLTVIIILSVLYGVAMEYVQKHIAPTRSFDITDMIADTAGALTGAVVTTIFYKRDKK</sequence>